<organism evidence="1 2">
    <name type="scientific">Chengkuizengella marina</name>
    <dbReference type="NCBI Taxonomy" id="2507566"/>
    <lineage>
        <taxon>Bacteria</taxon>
        <taxon>Bacillati</taxon>
        <taxon>Bacillota</taxon>
        <taxon>Bacilli</taxon>
        <taxon>Bacillales</taxon>
        <taxon>Paenibacillaceae</taxon>
        <taxon>Chengkuizengella</taxon>
    </lineage>
</organism>
<keyword evidence="2" id="KW-1185">Reference proteome</keyword>
<comment type="caution">
    <text evidence="1">The sequence shown here is derived from an EMBL/GenBank/DDBJ whole genome shotgun (WGS) entry which is preliminary data.</text>
</comment>
<evidence type="ECO:0000313" key="1">
    <source>
        <dbReference type="EMBL" id="NBI28259.1"/>
    </source>
</evidence>
<dbReference type="Gene3D" id="1.10.10.10">
    <property type="entry name" value="Winged helix-like DNA-binding domain superfamily/Winged helix DNA-binding domain"/>
    <property type="match status" value="1"/>
</dbReference>
<proteinExistence type="predicted"/>
<dbReference type="RefSeq" id="WP_160645042.1">
    <property type="nucleotide sequence ID" value="NZ_SIJB01000012.1"/>
</dbReference>
<dbReference type="InterPro" id="IPR036388">
    <property type="entry name" value="WH-like_DNA-bd_sf"/>
</dbReference>
<dbReference type="InterPro" id="IPR036390">
    <property type="entry name" value="WH_DNA-bd_sf"/>
</dbReference>
<evidence type="ECO:0000313" key="2">
    <source>
        <dbReference type="Proteomes" id="UP000448943"/>
    </source>
</evidence>
<dbReference type="EMBL" id="SIJB01000012">
    <property type="protein sequence ID" value="NBI28259.1"/>
    <property type="molecule type" value="Genomic_DNA"/>
</dbReference>
<protein>
    <submittedName>
        <fullName evidence="1">Uncharacterized protein</fullName>
    </submittedName>
</protein>
<dbReference type="AlphaFoldDB" id="A0A6N9PXL9"/>
<dbReference type="OrthoDB" id="2680308at2"/>
<dbReference type="SUPFAM" id="SSF46785">
    <property type="entry name" value="Winged helix' DNA-binding domain"/>
    <property type="match status" value="1"/>
</dbReference>
<name>A0A6N9PXL9_9BACL</name>
<dbReference type="Proteomes" id="UP000448943">
    <property type="component" value="Unassembled WGS sequence"/>
</dbReference>
<sequence length="99" mass="11511">MLTDLERKILRILYNFPHSIKKRMPTIRELEIKTGKDEKTVRSVLNGLVRGGYIESPDGNTQNIKIINTRDYDSPFKRKNTHNKKEVLTNLVSTKVSKK</sequence>
<gene>
    <name evidence="1" type="ORF">ERL59_04725</name>
</gene>
<reference evidence="1 2" key="1">
    <citation type="submission" date="2019-01" db="EMBL/GenBank/DDBJ databases">
        <title>Chengkuizengella sp. nov., isolated from deep-sea sediment of East Pacific Ocean.</title>
        <authorList>
            <person name="Yang J."/>
            <person name="Lai Q."/>
            <person name="Shao Z."/>
        </authorList>
    </citation>
    <scope>NUCLEOTIDE SEQUENCE [LARGE SCALE GENOMIC DNA]</scope>
    <source>
        <strain evidence="1 2">YPA3-1-1</strain>
    </source>
</reference>
<accession>A0A6N9PXL9</accession>